<dbReference type="EMBL" id="CP063982">
    <property type="protein sequence ID" value="UOD50446.1"/>
    <property type="molecule type" value="Genomic_DNA"/>
</dbReference>
<evidence type="ECO:0000256" key="6">
    <source>
        <dbReference type="ARBA" id="ARBA00023136"/>
    </source>
</evidence>
<dbReference type="InterPro" id="IPR039428">
    <property type="entry name" value="NUOK/Mnh_C1-like"/>
</dbReference>
<sequence length="120" mass="13055">MTLLGLYNYWVFILLLVVGLYAVIASGNYVKRMIGLGIFQSAVFLLFITMDKVEGGTGPIFRGPPSPDQLFANPLPQVLILTAIVVGIAVTALGLAIAIRIREEYGSVEEADTRRLDEQA</sequence>
<dbReference type="Gene3D" id="1.10.287.3510">
    <property type="match status" value="1"/>
</dbReference>
<comment type="subcellular location">
    <subcellularLocation>
        <location evidence="1">Cell membrane</location>
        <topology evidence="1">Multi-pass membrane protein</topology>
    </subcellularLocation>
</comment>
<dbReference type="NCBIfam" id="NF005624">
    <property type="entry name" value="PRK07375.2-3"/>
    <property type="match status" value="1"/>
</dbReference>
<dbReference type="RefSeq" id="WP_243478850.1">
    <property type="nucleotide sequence ID" value="NZ_CP063982.1"/>
</dbReference>
<dbReference type="PANTHER" id="PTHR34583:SF2">
    <property type="entry name" value="ANTIPORTER SUBUNIT MNHC2-RELATED"/>
    <property type="match status" value="1"/>
</dbReference>
<dbReference type="NCBIfam" id="NF005621">
    <property type="entry name" value="PRK07375.1-6"/>
    <property type="match status" value="1"/>
</dbReference>
<feature type="transmembrane region" description="Helical" evidence="7">
    <location>
        <begin position="6"/>
        <end position="26"/>
    </location>
</feature>
<name>A0ABY4AJI0_9BURK</name>
<evidence type="ECO:0000256" key="3">
    <source>
        <dbReference type="ARBA" id="ARBA00022475"/>
    </source>
</evidence>
<dbReference type="Pfam" id="PF00420">
    <property type="entry name" value="Oxidored_q2"/>
    <property type="match status" value="1"/>
</dbReference>
<keyword evidence="4 7" id="KW-0812">Transmembrane</keyword>
<evidence type="ECO:0000256" key="5">
    <source>
        <dbReference type="ARBA" id="ARBA00022989"/>
    </source>
</evidence>
<evidence type="ECO:0000256" key="1">
    <source>
        <dbReference type="ARBA" id="ARBA00004651"/>
    </source>
</evidence>
<gene>
    <name evidence="8" type="ORF">DHf2319_00420</name>
</gene>
<evidence type="ECO:0000256" key="2">
    <source>
        <dbReference type="ARBA" id="ARBA00010388"/>
    </source>
</evidence>
<proteinExistence type="inferred from homology"/>
<keyword evidence="5 7" id="KW-1133">Transmembrane helix</keyword>
<organism evidence="8 9">
    <name type="scientific">Orrella daihaiensis</name>
    <dbReference type="NCBI Taxonomy" id="2782176"/>
    <lineage>
        <taxon>Bacteria</taxon>
        <taxon>Pseudomonadati</taxon>
        <taxon>Pseudomonadota</taxon>
        <taxon>Betaproteobacteria</taxon>
        <taxon>Burkholderiales</taxon>
        <taxon>Alcaligenaceae</taxon>
        <taxon>Orrella</taxon>
    </lineage>
</organism>
<keyword evidence="9" id="KW-1185">Reference proteome</keyword>
<feature type="transmembrane region" description="Helical" evidence="7">
    <location>
        <begin position="78"/>
        <end position="99"/>
    </location>
</feature>
<keyword evidence="6 7" id="KW-0472">Membrane</keyword>
<protein>
    <submittedName>
        <fullName evidence="8">Cation:proton antiporter subunit C</fullName>
    </submittedName>
</protein>
<dbReference type="Proteomes" id="UP000831607">
    <property type="component" value="Chromosome"/>
</dbReference>
<accession>A0ABY4AJI0</accession>
<dbReference type="PANTHER" id="PTHR34583">
    <property type="entry name" value="ANTIPORTER SUBUNIT MNHC2-RELATED"/>
    <property type="match status" value="1"/>
</dbReference>
<comment type="similarity">
    <text evidence="2">Belongs to the CPA3 antiporters (TC 2.A.63) subunit C family.</text>
</comment>
<evidence type="ECO:0000313" key="9">
    <source>
        <dbReference type="Proteomes" id="UP000831607"/>
    </source>
</evidence>
<evidence type="ECO:0000313" key="8">
    <source>
        <dbReference type="EMBL" id="UOD50446.1"/>
    </source>
</evidence>
<evidence type="ECO:0000256" key="4">
    <source>
        <dbReference type="ARBA" id="ARBA00022692"/>
    </source>
</evidence>
<evidence type="ECO:0000256" key="7">
    <source>
        <dbReference type="SAM" id="Phobius"/>
    </source>
</evidence>
<feature type="transmembrane region" description="Helical" evidence="7">
    <location>
        <begin position="33"/>
        <end position="50"/>
    </location>
</feature>
<dbReference type="InterPro" id="IPR050601">
    <property type="entry name" value="CPA3_antiporter_subunitC"/>
</dbReference>
<keyword evidence="3" id="KW-1003">Cell membrane</keyword>
<reference evidence="8 9" key="1">
    <citation type="submission" date="2020-11" db="EMBL/GenBank/DDBJ databases">
        <title>Algicoccus daihaiensis sp.nov., isolated from Daihai Lake in Inner Mongolia.</title>
        <authorList>
            <person name="Kai J."/>
        </authorList>
    </citation>
    <scope>NUCLEOTIDE SEQUENCE [LARGE SCALE GENOMIC DNA]</scope>
    <source>
        <strain evidence="9">f23</strain>
    </source>
</reference>